<keyword evidence="3" id="KW-1185">Reference proteome</keyword>
<evidence type="ECO:0000313" key="2">
    <source>
        <dbReference type="EMBL" id="KAH7350196.1"/>
    </source>
</evidence>
<dbReference type="InterPro" id="IPR053221">
    <property type="entry name" value="Burnettramic_acid_biosynth"/>
</dbReference>
<dbReference type="AlphaFoldDB" id="A0A8K0X121"/>
<evidence type="ECO:0000256" key="1">
    <source>
        <dbReference type="SAM" id="MobiDB-lite"/>
    </source>
</evidence>
<feature type="region of interest" description="Disordered" evidence="1">
    <location>
        <begin position="428"/>
        <end position="499"/>
    </location>
</feature>
<feature type="region of interest" description="Disordered" evidence="1">
    <location>
        <begin position="520"/>
        <end position="555"/>
    </location>
</feature>
<feature type="compositionally biased region" description="Low complexity" evidence="1">
    <location>
        <begin position="68"/>
        <end position="81"/>
    </location>
</feature>
<feature type="region of interest" description="Disordered" evidence="1">
    <location>
        <begin position="64"/>
        <end position="84"/>
    </location>
</feature>
<dbReference type="PANTHER" id="PTHR38887">
    <property type="entry name" value="CHROMOSOME 21, WHOLE GENOME SHOTGUN SEQUENCE"/>
    <property type="match status" value="1"/>
</dbReference>
<feature type="region of interest" description="Disordered" evidence="1">
    <location>
        <begin position="342"/>
        <end position="361"/>
    </location>
</feature>
<evidence type="ECO:0000313" key="3">
    <source>
        <dbReference type="Proteomes" id="UP000813385"/>
    </source>
</evidence>
<reference evidence="2" key="1">
    <citation type="journal article" date="2021" name="Nat. Commun.">
        <title>Genetic determinants of endophytism in the Arabidopsis root mycobiome.</title>
        <authorList>
            <person name="Mesny F."/>
            <person name="Miyauchi S."/>
            <person name="Thiergart T."/>
            <person name="Pickel B."/>
            <person name="Atanasova L."/>
            <person name="Karlsson M."/>
            <person name="Huettel B."/>
            <person name="Barry K.W."/>
            <person name="Haridas S."/>
            <person name="Chen C."/>
            <person name="Bauer D."/>
            <person name="Andreopoulos W."/>
            <person name="Pangilinan J."/>
            <person name="LaButti K."/>
            <person name="Riley R."/>
            <person name="Lipzen A."/>
            <person name="Clum A."/>
            <person name="Drula E."/>
            <person name="Henrissat B."/>
            <person name="Kohler A."/>
            <person name="Grigoriev I.V."/>
            <person name="Martin F.M."/>
            <person name="Hacquard S."/>
        </authorList>
    </citation>
    <scope>NUCLEOTIDE SEQUENCE</scope>
    <source>
        <strain evidence="2">MPI-CAGE-AT-0016</strain>
    </source>
</reference>
<proteinExistence type="predicted"/>
<organism evidence="2 3">
    <name type="scientific">Plectosphaerella cucumerina</name>
    <dbReference type="NCBI Taxonomy" id="40658"/>
    <lineage>
        <taxon>Eukaryota</taxon>
        <taxon>Fungi</taxon>
        <taxon>Dikarya</taxon>
        <taxon>Ascomycota</taxon>
        <taxon>Pezizomycotina</taxon>
        <taxon>Sordariomycetes</taxon>
        <taxon>Hypocreomycetidae</taxon>
        <taxon>Glomerellales</taxon>
        <taxon>Plectosphaerellaceae</taxon>
        <taxon>Plectosphaerella</taxon>
    </lineage>
</organism>
<accession>A0A8K0X121</accession>
<dbReference type="EMBL" id="JAGPXD010000006">
    <property type="protein sequence ID" value="KAH7350196.1"/>
    <property type="molecule type" value="Genomic_DNA"/>
</dbReference>
<name>A0A8K0X121_9PEZI</name>
<sequence>MASISPSSSKIGPGLVTDLLVRERDKSISKPAGPIKKKDDPVDDIVRMAAAGIGFASEAIHHRKQKKAAGAATTATEGAAAPQHRPVISETAPDRQLWADDIKHKETSSAGKKKKTKSLAEDFIARHPFDPLTTKASHKPIPLPVVLVQRRPKTRARGFVRAYAPSLAEAGIEQDVFLDFIDTFNKALEPDPWLNAINLADLATMAAPIPEPFGLLLGFAIGAAAEGTMEAQSRYRSNNFLDRVNADFFAQRGLVCFPATWRPQAKDELVTTIGFEGQAASSASESNAGLSKNLKDAVERRVSSLNSSTSGSFQDKLQKQMNSHSGYLHWPEPAPLVFVPETTSTAKPGLGEKPGEKKKKANAFDRASIWLDDHVDKHSQARFIEKNPDVPMATALPQPTFRSRYADPNHPAASGDLVAFITGGKWQSGSKEKARSSSKASSNESESESRTEKERLKAEKKQQKEQERLEKEAARLEKKEQKKRERKDKKLEKHAGKSGLSSLFQTDVLYLIVTNLPSEQKEEAGAEVDNPPSREHGVDPPGYSVEAGGSGLVRR</sequence>
<comment type="caution">
    <text evidence="2">The sequence shown here is derived from an EMBL/GenBank/DDBJ whole genome shotgun (WGS) entry which is preliminary data.</text>
</comment>
<dbReference type="PANTHER" id="PTHR38887:SF1">
    <property type="entry name" value="RAS MODIFICATION PROTEIN ERF4"/>
    <property type="match status" value="1"/>
</dbReference>
<gene>
    <name evidence="2" type="ORF">B0T11DRAFT_290739</name>
</gene>
<protein>
    <submittedName>
        <fullName evidence="2">Uncharacterized protein</fullName>
    </submittedName>
</protein>
<dbReference type="Proteomes" id="UP000813385">
    <property type="component" value="Unassembled WGS sequence"/>
</dbReference>
<feature type="compositionally biased region" description="Basic and acidic residues" evidence="1">
    <location>
        <begin position="447"/>
        <end position="495"/>
    </location>
</feature>
<dbReference type="OrthoDB" id="3433125at2759"/>